<keyword evidence="1" id="KW-0175">Coiled coil</keyword>
<feature type="transmembrane region" description="Helical" evidence="2">
    <location>
        <begin position="33"/>
        <end position="55"/>
    </location>
</feature>
<keyword evidence="2" id="KW-1133">Transmembrane helix</keyword>
<organism evidence="3 4">
    <name type="scientific">Adineta ricciae</name>
    <name type="common">Rotifer</name>
    <dbReference type="NCBI Taxonomy" id="249248"/>
    <lineage>
        <taxon>Eukaryota</taxon>
        <taxon>Metazoa</taxon>
        <taxon>Spiralia</taxon>
        <taxon>Gnathifera</taxon>
        <taxon>Rotifera</taxon>
        <taxon>Eurotatoria</taxon>
        <taxon>Bdelloidea</taxon>
        <taxon>Adinetida</taxon>
        <taxon>Adinetidae</taxon>
        <taxon>Adineta</taxon>
    </lineage>
</organism>
<evidence type="ECO:0000256" key="1">
    <source>
        <dbReference type="SAM" id="Coils"/>
    </source>
</evidence>
<proteinExistence type="predicted"/>
<evidence type="ECO:0000256" key="2">
    <source>
        <dbReference type="SAM" id="Phobius"/>
    </source>
</evidence>
<reference evidence="3" key="1">
    <citation type="submission" date="2021-02" db="EMBL/GenBank/DDBJ databases">
        <authorList>
            <person name="Nowell W R."/>
        </authorList>
    </citation>
    <scope>NUCLEOTIDE SEQUENCE</scope>
</reference>
<comment type="caution">
    <text evidence="3">The sequence shown here is derived from an EMBL/GenBank/DDBJ whole genome shotgun (WGS) entry which is preliminary data.</text>
</comment>
<gene>
    <name evidence="3" type="ORF">XAT740_LOCUS10108</name>
</gene>
<dbReference type="Proteomes" id="UP000663828">
    <property type="component" value="Unassembled WGS sequence"/>
</dbReference>
<keyword evidence="2" id="KW-0472">Membrane</keyword>
<feature type="coiled-coil region" evidence="1">
    <location>
        <begin position="127"/>
        <end position="161"/>
    </location>
</feature>
<dbReference type="EMBL" id="CAJNOR010000534">
    <property type="protein sequence ID" value="CAF0940863.1"/>
    <property type="molecule type" value="Genomic_DNA"/>
</dbReference>
<keyword evidence="4" id="KW-1185">Reference proteome</keyword>
<keyword evidence="2" id="KW-0812">Transmembrane</keyword>
<name>A0A814C8M5_ADIRI</name>
<accession>A0A814C8M5</accession>
<protein>
    <submittedName>
        <fullName evidence="3">Uncharacterized protein</fullName>
    </submittedName>
</protein>
<evidence type="ECO:0000313" key="4">
    <source>
        <dbReference type="Proteomes" id="UP000663828"/>
    </source>
</evidence>
<sequence length="294" mass="33778">MTSNHAHPRIENEEVVLVCFEMKMKTSHRYPNTYYRCLMIQISILHFIQLFLIFIDEIEIIEESKTTWLLKLYTAYQIACNVYRKTTRLQYKSEPIKYHLSLLICSTKYKEALFAAESSSQTSPAYNDNLELKIRAINKTNMSLTKANNNLTEDMKKIKKAILLLSKANDNLTTDMKTVNETNGLLVDRCNDLEKQCNQLSLHPILSDMFTYLINLLSLSSYGIRTSGISVNKLRECLESSVPNLGTIDDVDISSLASNILNDLSTANIFSNKEYEIADFDSTIESLDRFLYQQ</sequence>
<dbReference type="AlphaFoldDB" id="A0A814C8M5"/>
<evidence type="ECO:0000313" key="3">
    <source>
        <dbReference type="EMBL" id="CAF0940863.1"/>
    </source>
</evidence>